<evidence type="ECO:0000313" key="17">
    <source>
        <dbReference type="Proteomes" id="UP000192220"/>
    </source>
</evidence>
<dbReference type="GO" id="GO:0005524">
    <property type="term" value="F:ATP binding"/>
    <property type="evidence" value="ECO:0007669"/>
    <property type="project" value="UniProtKB-KW"/>
</dbReference>
<dbReference type="PROSITE" id="PS50011">
    <property type="entry name" value="PROTEIN_KINASE_DOM"/>
    <property type="match status" value="1"/>
</dbReference>
<evidence type="ECO:0000256" key="4">
    <source>
        <dbReference type="ARBA" id="ARBA00022527"/>
    </source>
</evidence>
<feature type="non-terminal residue" evidence="18">
    <location>
        <position position="1539"/>
    </location>
</feature>
<feature type="domain" description="Roc" evidence="16">
    <location>
        <begin position="625"/>
        <end position="819"/>
    </location>
</feature>
<dbReference type="SMART" id="SM00369">
    <property type="entry name" value="LRR_TYP"/>
    <property type="match status" value="8"/>
</dbReference>
<dbReference type="SMART" id="SM00364">
    <property type="entry name" value="LRR_BAC"/>
    <property type="match status" value="12"/>
</dbReference>
<dbReference type="FunFam" id="3.80.10.10:FF:000091">
    <property type="entry name" value="leucine-rich repeat serine/threonine-protein kinase 1"/>
    <property type="match status" value="1"/>
</dbReference>
<dbReference type="PROSITE" id="PS51424">
    <property type="entry name" value="ROC"/>
    <property type="match status" value="1"/>
</dbReference>
<dbReference type="PROSITE" id="PS51450">
    <property type="entry name" value="LRR"/>
    <property type="match status" value="2"/>
</dbReference>
<keyword evidence="4" id="KW-0723">Serine/threonine-protein kinase</keyword>
<dbReference type="InterPro" id="IPR001245">
    <property type="entry name" value="Ser-Thr/Tyr_kinase_cat_dom"/>
</dbReference>
<dbReference type="Gene3D" id="3.30.70.1390">
    <property type="entry name" value="ROC domain from the Parkinson's disease-associated leucine-rich repeat kinase 2"/>
    <property type="match status" value="1"/>
</dbReference>
<organism evidence="17 18">
    <name type="scientific">Austrofundulus limnaeus</name>
    <name type="common">Annual killifish</name>
    <dbReference type="NCBI Taxonomy" id="52670"/>
    <lineage>
        <taxon>Eukaryota</taxon>
        <taxon>Metazoa</taxon>
        <taxon>Chordata</taxon>
        <taxon>Craniata</taxon>
        <taxon>Vertebrata</taxon>
        <taxon>Euteleostomi</taxon>
        <taxon>Actinopterygii</taxon>
        <taxon>Neopterygii</taxon>
        <taxon>Teleostei</taxon>
        <taxon>Neoteleostei</taxon>
        <taxon>Acanthomorphata</taxon>
        <taxon>Ovalentaria</taxon>
        <taxon>Atherinomorphae</taxon>
        <taxon>Cyprinodontiformes</taxon>
        <taxon>Rivulidae</taxon>
        <taxon>Austrofundulus</taxon>
    </lineage>
</organism>
<dbReference type="OrthoDB" id="1866797at2759"/>
<evidence type="ECO:0000256" key="2">
    <source>
        <dbReference type="ARBA" id="ARBA00008171"/>
    </source>
</evidence>
<dbReference type="Gene3D" id="3.80.10.10">
    <property type="entry name" value="Ribonuclease Inhibitor"/>
    <property type="match status" value="3"/>
</dbReference>
<evidence type="ECO:0000256" key="7">
    <source>
        <dbReference type="ARBA" id="ARBA00022737"/>
    </source>
</evidence>
<dbReference type="InParanoid" id="A0A2I4AIB7"/>
<keyword evidence="10" id="KW-0067">ATP-binding</keyword>
<keyword evidence="17" id="KW-1185">Reference proteome</keyword>
<dbReference type="Pfam" id="PF08477">
    <property type="entry name" value="Roc"/>
    <property type="match status" value="1"/>
</dbReference>
<dbReference type="Proteomes" id="UP000192220">
    <property type="component" value="Unplaced"/>
</dbReference>
<comment type="cofactor">
    <cofactor evidence="1">
        <name>Mg(2+)</name>
        <dbReference type="ChEBI" id="CHEBI:18420"/>
    </cofactor>
</comment>
<feature type="domain" description="Protein kinase" evidence="15">
    <location>
        <begin position="1248"/>
        <end position="1534"/>
    </location>
</feature>
<dbReference type="SUPFAM" id="SSF52540">
    <property type="entry name" value="P-loop containing nucleoside triphosphate hydrolases"/>
    <property type="match status" value="1"/>
</dbReference>
<evidence type="ECO:0000256" key="5">
    <source>
        <dbReference type="ARBA" id="ARBA00022614"/>
    </source>
</evidence>
<feature type="compositionally biased region" description="Polar residues" evidence="14">
    <location>
        <begin position="26"/>
        <end position="44"/>
    </location>
</feature>
<dbReference type="InterPro" id="IPR050647">
    <property type="entry name" value="Plant_LRR-RLKs"/>
</dbReference>
<keyword evidence="5" id="KW-0433">Leucine-rich repeat</keyword>
<dbReference type="GeneID" id="106511032"/>
<dbReference type="SUPFAM" id="SSF48403">
    <property type="entry name" value="Ankyrin repeat"/>
    <property type="match status" value="1"/>
</dbReference>
<dbReference type="CTD" id="79705"/>
<keyword evidence="8" id="KW-0547">Nucleotide-binding</keyword>
<dbReference type="InterPro" id="IPR003591">
    <property type="entry name" value="Leu-rich_rpt_typical-subtyp"/>
</dbReference>
<evidence type="ECO:0000256" key="13">
    <source>
        <dbReference type="ARBA" id="ARBA00048679"/>
    </source>
</evidence>
<dbReference type="InterPro" id="IPR036770">
    <property type="entry name" value="Ankyrin_rpt-contain_sf"/>
</dbReference>
<dbReference type="Pfam" id="PF16095">
    <property type="entry name" value="COR-A"/>
    <property type="match status" value="1"/>
</dbReference>
<evidence type="ECO:0000256" key="10">
    <source>
        <dbReference type="ARBA" id="ARBA00022840"/>
    </source>
</evidence>
<evidence type="ECO:0000256" key="6">
    <source>
        <dbReference type="ARBA" id="ARBA00022679"/>
    </source>
</evidence>
<evidence type="ECO:0000313" key="18">
    <source>
        <dbReference type="RefSeq" id="XP_013855222.1"/>
    </source>
</evidence>
<keyword evidence="6" id="KW-0808">Transferase</keyword>
<dbReference type="Gene3D" id="1.25.40.20">
    <property type="entry name" value="Ankyrin repeat-containing domain"/>
    <property type="match status" value="1"/>
</dbReference>
<dbReference type="InterPro" id="IPR057263">
    <property type="entry name" value="COR-B"/>
</dbReference>
<dbReference type="InterPro" id="IPR032171">
    <property type="entry name" value="COR-A"/>
</dbReference>
<dbReference type="GO" id="GO:0004674">
    <property type="term" value="F:protein serine/threonine kinase activity"/>
    <property type="evidence" value="ECO:0007669"/>
    <property type="project" value="UniProtKB-KW"/>
</dbReference>
<accession>A0A2I4AIB7</accession>
<dbReference type="InterPro" id="IPR001611">
    <property type="entry name" value="Leu-rich_rpt"/>
</dbReference>
<name>A0A2I4AIB7_AUSLI</name>
<feature type="region of interest" description="Disordered" evidence="14">
    <location>
        <begin position="1"/>
        <end position="44"/>
    </location>
</feature>
<dbReference type="Gene3D" id="1.10.510.10">
    <property type="entry name" value="Transferase(Phosphotransferase) domain 1"/>
    <property type="match status" value="1"/>
</dbReference>
<dbReference type="EC" id="2.7.11.1" evidence="3"/>
<dbReference type="Gene3D" id="3.40.50.300">
    <property type="entry name" value="P-loop containing nucleotide triphosphate hydrolases"/>
    <property type="match status" value="1"/>
</dbReference>
<dbReference type="KEGG" id="alim:106511032"/>
<evidence type="ECO:0000259" key="15">
    <source>
        <dbReference type="PROSITE" id="PS50011"/>
    </source>
</evidence>
<dbReference type="SMART" id="SM00220">
    <property type="entry name" value="S_TKc"/>
    <property type="match status" value="1"/>
</dbReference>
<dbReference type="SUPFAM" id="SSF56112">
    <property type="entry name" value="Protein kinase-like (PK-like)"/>
    <property type="match status" value="1"/>
</dbReference>
<dbReference type="Pfam" id="PF12796">
    <property type="entry name" value="Ank_2"/>
    <property type="match status" value="1"/>
</dbReference>
<dbReference type="InterPro" id="IPR032675">
    <property type="entry name" value="LRR_dom_sf"/>
</dbReference>
<dbReference type="GO" id="GO:0009966">
    <property type="term" value="P:regulation of signal transduction"/>
    <property type="evidence" value="ECO:0007669"/>
    <property type="project" value="UniProtKB-ARBA"/>
</dbReference>
<evidence type="ECO:0000256" key="11">
    <source>
        <dbReference type="ARBA" id="ARBA00023134"/>
    </source>
</evidence>
<keyword evidence="7" id="KW-0677">Repeat</keyword>
<dbReference type="InterPro" id="IPR020859">
    <property type="entry name" value="ROC"/>
</dbReference>
<dbReference type="InterPro" id="IPR027417">
    <property type="entry name" value="P-loop_NTPase"/>
</dbReference>
<evidence type="ECO:0000256" key="8">
    <source>
        <dbReference type="ARBA" id="ARBA00022741"/>
    </source>
</evidence>
<keyword evidence="9 18" id="KW-0418">Kinase</keyword>
<gene>
    <name evidence="18" type="primary">lrrk1</name>
</gene>
<keyword evidence="11" id="KW-0342">GTP-binding</keyword>
<dbReference type="PANTHER" id="PTHR48056">
    <property type="entry name" value="LRR RECEPTOR-LIKE SERINE/THREONINE-PROTEIN KINASE-RELATED"/>
    <property type="match status" value="1"/>
</dbReference>
<protein>
    <recommendedName>
        <fullName evidence="3">non-specific serine/threonine protein kinase</fullName>
        <ecNumber evidence="3">2.7.11.1</ecNumber>
    </recommendedName>
</protein>
<dbReference type="FunFam" id="1.10.510.10:FF:000361">
    <property type="entry name" value="Leucine-rich repeat serine/threonine-protein kinase 1"/>
    <property type="match status" value="1"/>
</dbReference>
<comment type="similarity">
    <text evidence="2">Belongs to the protein kinase superfamily. TKL Ser/Thr protein kinase family. ROCO subfamily.</text>
</comment>
<dbReference type="InterPro" id="IPR011009">
    <property type="entry name" value="Kinase-like_dom_sf"/>
</dbReference>
<dbReference type="InterPro" id="IPR002110">
    <property type="entry name" value="Ankyrin_rpt"/>
</dbReference>
<comment type="catalytic activity">
    <reaction evidence="13">
        <text>L-seryl-[protein] + ATP = O-phospho-L-seryl-[protein] + ADP + H(+)</text>
        <dbReference type="Rhea" id="RHEA:17989"/>
        <dbReference type="Rhea" id="RHEA-COMP:9863"/>
        <dbReference type="Rhea" id="RHEA-COMP:11604"/>
        <dbReference type="ChEBI" id="CHEBI:15378"/>
        <dbReference type="ChEBI" id="CHEBI:29999"/>
        <dbReference type="ChEBI" id="CHEBI:30616"/>
        <dbReference type="ChEBI" id="CHEBI:83421"/>
        <dbReference type="ChEBI" id="CHEBI:456216"/>
        <dbReference type="EC" id="2.7.11.1"/>
    </reaction>
</comment>
<dbReference type="InterPro" id="IPR000719">
    <property type="entry name" value="Prot_kinase_dom"/>
</dbReference>
<dbReference type="Pfam" id="PF25497">
    <property type="entry name" value="COR-B"/>
    <property type="match status" value="1"/>
</dbReference>
<evidence type="ECO:0000259" key="16">
    <source>
        <dbReference type="PROSITE" id="PS51424"/>
    </source>
</evidence>
<evidence type="ECO:0000256" key="3">
    <source>
        <dbReference type="ARBA" id="ARBA00012513"/>
    </source>
</evidence>
<proteinExistence type="inferred from homology"/>
<dbReference type="SUPFAM" id="SSF52058">
    <property type="entry name" value="L domain-like"/>
    <property type="match status" value="1"/>
</dbReference>
<dbReference type="STRING" id="52670.A0A2I4AIB7"/>
<sequence>MSYWSVGVSQDPGEGLSSMEQKHSAGQETGSEAPQVETTEAVSETVPLSSLEKIEAAYECGDEEAARELIKQACCVECSAGIHPDGVRLLSVATQHGDLLSVQYLLTEARVSVPQDPSQRNPAVLAAYCGSTSLVKELLDSVPGVCLRRDLVNCMLVTSCQQGHLDVIRLLVCGYEADVRDFAVHSNEFAIITGQPLYAAARAGHEDIGHFLLEKGAGFSSYTLMDFPDFSKRLLRQKLQETSSEKTDEDVSVYWSGLQLPFLELDWFLDVSSRISHLDLSSNSLGALPSVVPWGLIHLRTLDLSNNVLKELPLAQNSQDVICSRLQQVNLNQNQLRNLPTGLLHLVHLQKLCAAKNQLTVLFHIPANVNWIGLRKLEELDVSYNSLSALPSSVMHCLKSLGSLDVSRNKLSSFPDPWACPLKQCKASSNLLENLPDTISIFWRTQLQEVDFSDNQLKELPSYIFELEAIISLRLSGNLVSSLPAPNKWKCSQLKTLDLSKNQLGRTEEGPKSRRLAFLTTWNRRDPDPVCPIEFPALLRSSLEVLFLNENQLECVPQSVCGLHNLTELYLSSNPGIRELPVELGQLPNLWQLDIEDLNITNVPQTVRNEGAASVLAFLRAHLRKAEPCKQLKMLVVGPPRQGKTTLLEALLTGKPSPFTPAECSISRFCWELEKPNSSKNNRDSVLFNVWDVGGPASMTTVNQCFFTDKALYVVIWNLALGEEAVANLQTWLLNIEARAPNSAVVVVGTHLDLIDTKFRTERLATLRAYVLALCRSPSGARARGYPDITCKHLHEVSCKTLEGFDGLRTLVYQVSVSMKDNSSACGSKLLGRLIPRSYFILQDAVTAEKKRRADEGQVQYLTETQMDSIIEQNPGSDIRDYEDLQSAISFLIETGTLLHFPDTSHGLCTLYFLCPVWLSDCLEKLIHLRSSCPFVRNGVIQAEKLKDLLRQTGLTQQTEEQYFQFLAKFEICLPVASSSYLLPHLLPPKPAMDLHNVQQRTNNTLQRLFKMSFVPAGFWERFIARMLISLTEMDLQFFDLSKKTTCSQPHRHSLIYSFTGSEKKNRCSTFRVRRSQTIYWKEGLLVTFVGGHLSVESSDVNWKKMKSGGIKISCQSDSRDFSAVAFITDHVNSLIEQWFPALTGTESDGSLLIEQYVPCPHCMSRGQQEPAAPSGVTEKQNGQIGGGASVKYFNMEDCVLAAVEKDHIVCPQHPDQPVPLQELVPELFMTDFPSRLFLDKAQLEFCEEEQDILGRGGSGTIIYRARYKQQPVAIKHFHFKKCRQLSVTSNTDTMVKHLQSANASRSFSEFRQEASMLHSLRHPCVVSLVGISIHPLCLALQLAPLGSLNIVLEEKQKDSGCSYVPLGHMLTFKISYQVAVGLAYLHRKNIIFCDLKSDNILVWSLEVQDPVNIKLSDYGISRHSFHEGALGVEGTPGYQAPEVRPGIVYDEKVDMFSYGMVMYELLTGRRPVLGNHQLQTPKKLSKGIRPVLGSPEQVQFYSLHTLMTECWDTKPEKRPVAMTCEKQMQEPSFPCLRY</sequence>
<dbReference type="PANTHER" id="PTHR48056:SF81">
    <property type="entry name" value="RECEPTOR PROTEIN-TYROSINE KINASE CEPR1"/>
    <property type="match status" value="1"/>
</dbReference>
<dbReference type="RefSeq" id="XP_013855222.1">
    <property type="nucleotide sequence ID" value="XM_013999768.1"/>
</dbReference>
<comment type="catalytic activity">
    <reaction evidence="12">
        <text>L-threonyl-[protein] + ATP = O-phospho-L-threonyl-[protein] + ADP + H(+)</text>
        <dbReference type="Rhea" id="RHEA:46608"/>
        <dbReference type="Rhea" id="RHEA-COMP:11060"/>
        <dbReference type="Rhea" id="RHEA-COMP:11605"/>
        <dbReference type="ChEBI" id="CHEBI:15378"/>
        <dbReference type="ChEBI" id="CHEBI:30013"/>
        <dbReference type="ChEBI" id="CHEBI:30616"/>
        <dbReference type="ChEBI" id="CHEBI:61977"/>
        <dbReference type="ChEBI" id="CHEBI:456216"/>
        <dbReference type="EC" id="2.7.11.1"/>
    </reaction>
</comment>
<evidence type="ECO:0000256" key="9">
    <source>
        <dbReference type="ARBA" id="ARBA00022777"/>
    </source>
</evidence>
<dbReference type="Pfam" id="PF07714">
    <property type="entry name" value="PK_Tyr_Ser-Thr"/>
    <property type="match status" value="1"/>
</dbReference>
<reference evidence="18" key="1">
    <citation type="submission" date="2025-08" db="UniProtKB">
        <authorList>
            <consortium name="RefSeq"/>
        </authorList>
    </citation>
    <scope>IDENTIFICATION</scope>
</reference>
<evidence type="ECO:0000256" key="12">
    <source>
        <dbReference type="ARBA" id="ARBA00047899"/>
    </source>
</evidence>
<dbReference type="GO" id="GO:0005525">
    <property type="term" value="F:GTP binding"/>
    <property type="evidence" value="ECO:0007669"/>
    <property type="project" value="UniProtKB-KW"/>
</dbReference>
<evidence type="ECO:0000256" key="14">
    <source>
        <dbReference type="SAM" id="MobiDB-lite"/>
    </source>
</evidence>
<evidence type="ECO:0000256" key="1">
    <source>
        <dbReference type="ARBA" id="ARBA00001946"/>
    </source>
</evidence>